<dbReference type="GO" id="GO:0046872">
    <property type="term" value="F:metal ion binding"/>
    <property type="evidence" value="ECO:0007669"/>
    <property type="project" value="UniProtKB-KW"/>
</dbReference>
<keyword evidence="6" id="KW-0227">DNA damage</keyword>
<keyword evidence="4" id="KW-0540">Nuclease</keyword>
<evidence type="ECO:0000256" key="2">
    <source>
        <dbReference type="ARBA" id="ARBA00001946"/>
    </source>
</evidence>
<dbReference type="Gene3D" id="3.30.760.10">
    <property type="entry name" value="RNA Cap, Translation Initiation Factor Eif4e"/>
    <property type="match status" value="1"/>
</dbReference>
<feature type="compositionally biased region" description="Gly residues" evidence="11">
    <location>
        <begin position="45"/>
        <end position="58"/>
    </location>
</feature>
<accession>A0A812QFU9</accession>
<evidence type="ECO:0000256" key="7">
    <source>
        <dbReference type="ARBA" id="ARBA00022801"/>
    </source>
</evidence>
<dbReference type="Pfam" id="PF03372">
    <property type="entry name" value="Exo_endo_phos"/>
    <property type="match status" value="1"/>
</dbReference>
<dbReference type="EMBL" id="CAJNDS010002200">
    <property type="protein sequence ID" value="CAE7369177.1"/>
    <property type="molecule type" value="Genomic_DNA"/>
</dbReference>
<organism evidence="13 14">
    <name type="scientific">Symbiodinium natans</name>
    <dbReference type="NCBI Taxonomy" id="878477"/>
    <lineage>
        <taxon>Eukaryota</taxon>
        <taxon>Sar</taxon>
        <taxon>Alveolata</taxon>
        <taxon>Dinophyceae</taxon>
        <taxon>Suessiales</taxon>
        <taxon>Symbiodiniaceae</taxon>
        <taxon>Symbiodinium</taxon>
    </lineage>
</organism>
<dbReference type="InterPro" id="IPR023398">
    <property type="entry name" value="TIF_eIF4e-like"/>
</dbReference>
<protein>
    <recommendedName>
        <fullName evidence="12">Endonuclease/exonuclease/phosphatase domain-containing protein</fullName>
    </recommendedName>
</protein>
<keyword evidence="8" id="KW-0460">Magnesium</keyword>
<dbReference type="Proteomes" id="UP000604046">
    <property type="component" value="Unassembled WGS sequence"/>
</dbReference>
<feature type="compositionally biased region" description="Acidic residues" evidence="11">
    <location>
        <begin position="797"/>
        <end position="815"/>
    </location>
</feature>
<dbReference type="GO" id="GO:0003697">
    <property type="term" value="F:single-stranded DNA binding"/>
    <property type="evidence" value="ECO:0007669"/>
    <property type="project" value="TreeGrafter"/>
</dbReference>
<dbReference type="CDD" id="cd09080">
    <property type="entry name" value="TDP2"/>
    <property type="match status" value="1"/>
</dbReference>
<dbReference type="AlphaFoldDB" id="A0A812QFU9"/>
<evidence type="ECO:0000256" key="1">
    <source>
        <dbReference type="ARBA" id="ARBA00001936"/>
    </source>
</evidence>
<evidence type="ECO:0000256" key="11">
    <source>
        <dbReference type="SAM" id="MobiDB-lite"/>
    </source>
</evidence>
<keyword evidence="14" id="KW-1185">Reference proteome</keyword>
<evidence type="ECO:0000256" key="6">
    <source>
        <dbReference type="ARBA" id="ARBA00022763"/>
    </source>
</evidence>
<dbReference type="InterPro" id="IPR015034">
    <property type="entry name" value="Bles03"/>
</dbReference>
<dbReference type="Pfam" id="PF08939">
    <property type="entry name" value="Bles03"/>
    <property type="match status" value="1"/>
</dbReference>
<evidence type="ECO:0000256" key="9">
    <source>
        <dbReference type="ARBA" id="ARBA00023204"/>
    </source>
</evidence>
<sequence length="827" mass="92663">MPPITCRTCGDQHLTMNCPTVQRQAPSDRGAGSKGSQNSRSSAAGGKGGKGGKGGGKAAGKNLALKSYYESYYEIKSAAEASDKKSLLTHDCARGEESTRAFLRIRPSALNWKRIGWLCIRARRSGERDPQQEERVVELKEEWKKLSAVKGATGPELQTALEQLSKRFCVQGGKWLFFLPADDMDRVWPVLGMELQKGELGQAHFMKVGPDSSTDTKFVCCVYMEDCFDPEQVERVRSSLQTVLSSLVNGLELRLKPDSYTCCGVYRHNPWNLPVTLALSKVQGSAGPRQLQQHDQYQLKALVEAAELDSWEAVQSMFEDPGAREAMMDSLHAIALQPNTSDFPVLKVCAVLHKAKRISPLLARIGKMIDGLVDSDKASTVRCGYRSIVFSYSEFTRQHRANFDLLRQLCKHHMIRSTRVAERLDYLLDTYDAHLPHHSTWAFLLENAKNFSVKIADTHPEVSSRLRQRVQRWHACSAVHIRILSLNVWFAEENREQRTAILLSALQALGPVICCFQEVTPKVAVDIQRALPTWNSSDPGDGSSIKKYGVMILAPPFLFANFSRHPLPTKMGRELLVAEFMGLTVGTVHLESMDNPATREKQLEVCGQVMRQWPNMILAGDFNFIDSNAVTRKCVGRTIPDFQDLWTTLREEPGNTWRSHGKNRCRQRLDRVMARLTQWRPTGIELMFDQPQHYLLDVLPSMCSNCVYLNVDGGNGGDPIYVSDHLGLLVTIEQKPTESRGPSEPVSAAGASSEDPWGPGGDPWSEVVRTAQPRRQPRQEDQNVWHRYTGLQAAEVPDSEADSEEPQLSVAEDDPAQWSVVKKRRLN</sequence>
<proteinExistence type="predicted"/>
<dbReference type="GO" id="GO:0006302">
    <property type="term" value="P:double-strand break repair"/>
    <property type="evidence" value="ECO:0007669"/>
    <property type="project" value="TreeGrafter"/>
</dbReference>
<keyword evidence="7" id="KW-0378">Hydrolase</keyword>
<dbReference type="OrthoDB" id="9975959at2759"/>
<evidence type="ECO:0000313" key="13">
    <source>
        <dbReference type="EMBL" id="CAE7369177.1"/>
    </source>
</evidence>
<feature type="region of interest" description="Disordered" evidence="11">
    <location>
        <begin position="735"/>
        <end position="827"/>
    </location>
</feature>
<keyword evidence="9" id="KW-0234">DNA repair</keyword>
<comment type="subcellular location">
    <subcellularLocation>
        <location evidence="3">Nucleus</location>
        <location evidence="3">PML body</location>
    </subcellularLocation>
</comment>
<evidence type="ECO:0000259" key="12">
    <source>
        <dbReference type="Pfam" id="PF03372"/>
    </source>
</evidence>
<comment type="caution">
    <text evidence="13">The sequence shown here is derived from an EMBL/GenBank/DDBJ whole genome shotgun (WGS) entry which is preliminary data.</text>
</comment>
<dbReference type="InterPro" id="IPR005135">
    <property type="entry name" value="Endo/exonuclease/phosphatase"/>
</dbReference>
<dbReference type="GO" id="GO:0005737">
    <property type="term" value="C:cytoplasm"/>
    <property type="evidence" value="ECO:0007669"/>
    <property type="project" value="TreeGrafter"/>
</dbReference>
<keyword evidence="5" id="KW-0479">Metal-binding</keyword>
<evidence type="ECO:0000256" key="8">
    <source>
        <dbReference type="ARBA" id="ARBA00022842"/>
    </source>
</evidence>
<evidence type="ECO:0000256" key="10">
    <source>
        <dbReference type="ARBA" id="ARBA00023242"/>
    </source>
</evidence>
<evidence type="ECO:0000256" key="3">
    <source>
        <dbReference type="ARBA" id="ARBA00004322"/>
    </source>
</evidence>
<reference evidence="13" key="1">
    <citation type="submission" date="2021-02" db="EMBL/GenBank/DDBJ databases">
        <authorList>
            <person name="Dougan E. K."/>
            <person name="Rhodes N."/>
            <person name="Thang M."/>
            <person name="Chan C."/>
        </authorList>
    </citation>
    <scope>NUCLEOTIDE SEQUENCE</scope>
</reference>
<gene>
    <name evidence="13" type="ORF">SNAT2548_LOCUS20110</name>
</gene>
<feature type="region of interest" description="Disordered" evidence="11">
    <location>
        <begin position="18"/>
        <end position="58"/>
    </location>
</feature>
<dbReference type="SUPFAM" id="SSF55418">
    <property type="entry name" value="eIF4e-like"/>
    <property type="match status" value="1"/>
</dbReference>
<dbReference type="InterPro" id="IPR051547">
    <property type="entry name" value="TDP2-like"/>
</dbReference>
<dbReference type="PANTHER" id="PTHR15822:SF4">
    <property type="entry name" value="TYROSYL-DNA PHOSPHODIESTERASE 2"/>
    <property type="match status" value="1"/>
</dbReference>
<name>A0A812QFU9_9DINO</name>
<keyword evidence="10" id="KW-0539">Nucleus</keyword>
<evidence type="ECO:0000256" key="5">
    <source>
        <dbReference type="ARBA" id="ARBA00022723"/>
    </source>
</evidence>
<dbReference type="GO" id="GO:0004518">
    <property type="term" value="F:nuclease activity"/>
    <property type="evidence" value="ECO:0007669"/>
    <property type="project" value="UniProtKB-KW"/>
</dbReference>
<dbReference type="Gene3D" id="3.60.10.10">
    <property type="entry name" value="Endonuclease/exonuclease/phosphatase"/>
    <property type="match status" value="1"/>
</dbReference>
<evidence type="ECO:0000313" key="14">
    <source>
        <dbReference type="Proteomes" id="UP000604046"/>
    </source>
</evidence>
<evidence type="ECO:0000256" key="4">
    <source>
        <dbReference type="ARBA" id="ARBA00022722"/>
    </source>
</evidence>
<feature type="domain" description="Endonuclease/exonuclease/phosphatase" evidence="12">
    <location>
        <begin position="484"/>
        <end position="725"/>
    </location>
</feature>
<dbReference type="InterPro" id="IPR036691">
    <property type="entry name" value="Endo/exonu/phosph_ase_sf"/>
</dbReference>
<comment type="cofactor">
    <cofactor evidence="1">
        <name>Mn(2+)</name>
        <dbReference type="ChEBI" id="CHEBI:29035"/>
    </cofactor>
</comment>
<dbReference type="PANTHER" id="PTHR15822">
    <property type="entry name" value="TRAF AND TNF RECEPTOR-ASSOCIATED PROTEIN"/>
    <property type="match status" value="1"/>
</dbReference>
<dbReference type="SUPFAM" id="SSF56219">
    <property type="entry name" value="DNase I-like"/>
    <property type="match status" value="1"/>
</dbReference>
<dbReference type="GO" id="GO:0070260">
    <property type="term" value="F:5'-tyrosyl-DNA phosphodiesterase activity"/>
    <property type="evidence" value="ECO:0007669"/>
    <property type="project" value="TreeGrafter"/>
</dbReference>
<comment type="cofactor">
    <cofactor evidence="2">
        <name>Mg(2+)</name>
        <dbReference type="ChEBI" id="CHEBI:18420"/>
    </cofactor>
</comment>